<dbReference type="InterPro" id="IPR050502">
    <property type="entry name" value="Euk_RNA-bind_prot"/>
</dbReference>
<dbReference type="EMBL" id="JBBNAF010000001">
    <property type="protein sequence ID" value="KAK9170088.1"/>
    <property type="molecule type" value="Genomic_DNA"/>
</dbReference>
<comment type="caution">
    <text evidence="16">The sequence shown here is derived from an EMBL/GenBank/DDBJ whole genome shotgun (WGS) entry which is preliminary data.</text>
</comment>
<reference evidence="16 17" key="1">
    <citation type="submission" date="2024-01" db="EMBL/GenBank/DDBJ databases">
        <title>Genome assemblies of Stephania.</title>
        <authorList>
            <person name="Yang L."/>
        </authorList>
    </citation>
    <scope>NUCLEOTIDE SEQUENCE [LARGE SCALE GENOMIC DNA]</scope>
    <source>
        <strain evidence="16">YNDBR</strain>
        <tissue evidence="16">Leaf</tissue>
    </source>
</reference>
<evidence type="ECO:0000256" key="2">
    <source>
        <dbReference type="ARBA" id="ARBA00022528"/>
    </source>
</evidence>
<dbReference type="SUPFAM" id="SSF54928">
    <property type="entry name" value="RNA-binding domain, RBD"/>
    <property type="match status" value="2"/>
</dbReference>
<feature type="domain" description="RRM" evidence="15">
    <location>
        <begin position="81"/>
        <end position="159"/>
    </location>
</feature>
<evidence type="ECO:0000256" key="1">
    <source>
        <dbReference type="ARBA" id="ARBA00004229"/>
    </source>
</evidence>
<dbReference type="GO" id="GO:1990904">
    <property type="term" value="C:ribonucleoprotein complex"/>
    <property type="evidence" value="ECO:0007669"/>
    <property type="project" value="UniProtKB-KW"/>
</dbReference>
<dbReference type="SMART" id="SM00360">
    <property type="entry name" value="RRM"/>
    <property type="match status" value="2"/>
</dbReference>
<evidence type="ECO:0000313" key="17">
    <source>
        <dbReference type="Proteomes" id="UP001420932"/>
    </source>
</evidence>
<keyword evidence="2" id="KW-0150">Chloroplast</keyword>
<gene>
    <name evidence="16" type="ORF">Syun_002228</name>
</gene>
<feature type="domain" description="RRM" evidence="15">
    <location>
        <begin position="178"/>
        <end position="252"/>
    </location>
</feature>
<sequence>MASTISSSMPFSLLKIKPHQCHHRQLSNRSIDLSRPSAILNSRRLTAIGPQLTNPRESRRLFAVAEETPVSTQDSSSKAARKLYVGNIPRTVGNEELKRVFDEHGAVEKAEVMYDKYSGRSRRFAFVTMKTVEDANAAIEKLNGTEVGGREIKVNVTEKPLDLSLLQAEDSKFIDSPHKVYVGNLANTVTNDTLRKFFSEKGKVLGAKVSRVPGTSKSTGFGFVSFSSDEDVEAAILSFNDAKWTGLNWARRLNKKSSSALSLIERIVIGTKARLVKMDATSLLKSNFRELGIMLELYRSHLGLGGSEWRRRSISMKQELSSRFKRRERPEFRLLQEQAGQVPSPSGGLWILKSSAEFENMNCLLERIWILLRS</sequence>
<keyword evidence="7" id="KW-0809">Transit peptide</keyword>
<dbReference type="GO" id="GO:0005840">
    <property type="term" value="C:ribosome"/>
    <property type="evidence" value="ECO:0007669"/>
    <property type="project" value="UniProtKB-KW"/>
</dbReference>
<keyword evidence="6 14" id="KW-0694">RNA-binding</keyword>
<dbReference type="Pfam" id="PF00076">
    <property type="entry name" value="RRM_1"/>
    <property type="match status" value="2"/>
</dbReference>
<comment type="subcellular location">
    <subcellularLocation>
        <location evidence="1">Plastid</location>
        <location evidence="1">Chloroplast</location>
    </subcellularLocation>
</comment>
<evidence type="ECO:0000256" key="4">
    <source>
        <dbReference type="ARBA" id="ARBA00022730"/>
    </source>
</evidence>
<evidence type="ECO:0000256" key="10">
    <source>
        <dbReference type="ARBA" id="ARBA00061529"/>
    </source>
</evidence>
<dbReference type="GO" id="GO:1901259">
    <property type="term" value="P:chloroplast rRNA processing"/>
    <property type="evidence" value="ECO:0007669"/>
    <property type="project" value="TreeGrafter"/>
</dbReference>
<dbReference type="GO" id="GO:0009535">
    <property type="term" value="C:chloroplast thylakoid membrane"/>
    <property type="evidence" value="ECO:0007669"/>
    <property type="project" value="TreeGrafter"/>
</dbReference>
<evidence type="ECO:0000256" key="9">
    <source>
        <dbReference type="ARBA" id="ARBA00023274"/>
    </source>
</evidence>
<dbReference type="InterPro" id="IPR035979">
    <property type="entry name" value="RBD_domain_sf"/>
</dbReference>
<dbReference type="Gene3D" id="3.30.70.330">
    <property type="match status" value="2"/>
</dbReference>
<evidence type="ECO:0000256" key="11">
    <source>
        <dbReference type="ARBA" id="ARBA00063129"/>
    </source>
</evidence>
<dbReference type="GO" id="GO:0003729">
    <property type="term" value="F:mRNA binding"/>
    <property type="evidence" value="ECO:0007669"/>
    <property type="project" value="TreeGrafter"/>
</dbReference>
<dbReference type="AlphaFoldDB" id="A0AAP0LG84"/>
<keyword evidence="5" id="KW-0677">Repeat</keyword>
<dbReference type="PROSITE" id="PS50102">
    <property type="entry name" value="RRM"/>
    <property type="match status" value="2"/>
</dbReference>
<proteinExistence type="inferred from homology"/>
<evidence type="ECO:0000256" key="3">
    <source>
        <dbReference type="ARBA" id="ARBA00022640"/>
    </source>
</evidence>
<keyword evidence="17" id="KW-1185">Reference proteome</keyword>
<dbReference type="Proteomes" id="UP001420932">
    <property type="component" value="Unassembled WGS sequence"/>
</dbReference>
<evidence type="ECO:0000256" key="7">
    <source>
        <dbReference type="ARBA" id="ARBA00022946"/>
    </source>
</evidence>
<evidence type="ECO:0000256" key="12">
    <source>
        <dbReference type="ARBA" id="ARBA00070346"/>
    </source>
</evidence>
<dbReference type="InterPro" id="IPR000504">
    <property type="entry name" value="RRM_dom"/>
</dbReference>
<comment type="similarity">
    <text evidence="10">Belongs to the chloroplast-specific ribosomal protein cS22 family.</text>
</comment>
<evidence type="ECO:0000259" key="15">
    <source>
        <dbReference type="PROSITE" id="PS50102"/>
    </source>
</evidence>
<evidence type="ECO:0000256" key="5">
    <source>
        <dbReference type="ARBA" id="ARBA00022737"/>
    </source>
</evidence>
<dbReference type="CDD" id="cd21609">
    <property type="entry name" value="RRM1_PSRP2_like"/>
    <property type="match status" value="1"/>
</dbReference>
<protein>
    <recommendedName>
        <fullName evidence="12">Small ribosomal subunit protein cS22</fullName>
    </recommendedName>
    <alternativeName>
        <fullName evidence="13">30S ribosomal protein 2, chloroplastic</fullName>
    </alternativeName>
</protein>
<dbReference type="InterPro" id="IPR012677">
    <property type="entry name" value="Nucleotide-bd_a/b_plait_sf"/>
</dbReference>
<organism evidence="16 17">
    <name type="scientific">Stephania yunnanensis</name>
    <dbReference type="NCBI Taxonomy" id="152371"/>
    <lineage>
        <taxon>Eukaryota</taxon>
        <taxon>Viridiplantae</taxon>
        <taxon>Streptophyta</taxon>
        <taxon>Embryophyta</taxon>
        <taxon>Tracheophyta</taxon>
        <taxon>Spermatophyta</taxon>
        <taxon>Magnoliopsida</taxon>
        <taxon>Ranunculales</taxon>
        <taxon>Menispermaceae</taxon>
        <taxon>Menispermoideae</taxon>
        <taxon>Cissampelideae</taxon>
        <taxon>Stephania</taxon>
    </lineage>
</organism>
<evidence type="ECO:0000256" key="6">
    <source>
        <dbReference type="ARBA" id="ARBA00022884"/>
    </source>
</evidence>
<dbReference type="GO" id="GO:0019843">
    <property type="term" value="F:rRNA binding"/>
    <property type="evidence" value="ECO:0007669"/>
    <property type="project" value="UniProtKB-KW"/>
</dbReference>
<evidence type="ECO:0000256" key="13">
    <source>
        <dbReference type="ARBA" id="ARBA00077833"/>
    </source>
</evidence>
<keyword evidence="4" id="KW-0699">rRNA-binding</keyword>
<name>A0AAP0LG84_9MAGN</name>
<evidence type="ECO:0000313" key="16">
    <source>
        <dbReference type="EMBL" id="KAK9170088.1"/>
    </source>
</evidence>
<dbReference type="FunFam" id="3.30.70.330:FF:000401">
    <property type="entry name" value="30S ribosomal protein 2, chloroplastic"/>
    <property type="match status" value="1"/>
</dbReference>
<evidence type="ECO:0000256" key="14">
    <source>
        <dbReference type="PROSITE-ProRule" id="PRU00176"/>
    </source>
</evidence>
<accession>A0AAP0LG84</accession>
<evidence type="ECO:0000256" key="8">
    <source>
        <dbReference type="ARBA" id="ARBA00022980"/>
    </source>
</evidence>
<comment type="subunit">
    <text evidence="11">Component of the chloroplast small ribosomal subunit (SSU). Mature 70S chloroplast ribosomes of higher plants consist of a small (30S) and a large (50S) subunit. The 30S small subunit contains 1 molecule of ribosomal RNA (16S rRNA) and 24 different proteins. The 50S large subunit contains 3 rRNA molecules (23S, 5S and 4.5S rRNA) and 33 different proteins.</text>
</comment>
<dbReference type="PANTHER" id="PTHR48025:SF4">
    <property type="entry name" value="SMALL RIBOSOMAL SUBUNIT PROTEIN CS22"/>
    <property type="match status" value="1"/>
</dbReference>
<keyword evidence="9" id="KW-0687">Ribonucleoprotein</keyword>
<keyword evidence="8" id="KW-0689">Ribosomal protein</keyword>
<dbReference type="PANTHER" id="PTHR48025">
    <property type="entry name" value="OS02G0815200 PROTEIN"/>
    <property type="match status" value="1"/>
</dbReference>
<keyword evidence="3" id="KW-0934">Plastid</keyword>